<proteinExistence type="predicted"/>
<dbReference type="AlphaFoldDB" id="A0AA35ZUG6"/>
<accession>A0AA35ZUG6</accession>
<dbReference type="EMBL" id="OX465084">
    <property type="protein sequence ID" value="CAI9298986.1"/>
    <property type="molecule type" value="Genomic_DNA"/>
</dbReference>
<keyword evidence="3" id="KW-1185">Reference proteome</keyword>
<dbReference type="Proteomes" id="UP001177003">
    <property type="component" value="Chromosome 8"/>
</dbReference>
<gene>
    <name evidence="2" type="ORF">LSALG_LOCUS37718</name>
</gene>
<evidence type="ECO:0000313" key="3">
    <source>
        <dbReference type="Proteomes" id="UP001177003"/>
    </source>
</evidence>
<evidence type="ECO:0000313" key="2">
    <source>
        <dbReference type="EMBL" id="CAI9298986.1"/>
    </source>
</evidence>
<sequence length="183" mass="20622">MKERHVLFVKDVKTVREDVNRKLEDLKVNVAKGINELNITYSSLLSKVDIIVEALTKVVQWYQSLLPKFDGKATVGLNNCGKIDTLLRELNELISKYSSFSLLTPEFLTQKFCVFETTIQQDLAPLSHLISLLLTNTPHVVIGVHGGERRLFGKGEGAHGKTDEEVKVVVMVFTTHNCDNRQN</sequence>
<organism evidence="2 3">
    <name type="scientific">Lactuca saligna</name>
    <name type="common">Willowleaf lettuce</name>
    <dbReference type="NCBI Taxonomy" id="75948"/>
    <lineage>
        <taxon>Eukaryota</taxon>
        <taxon>Viridiplantae</taxon>
        <taxon>Streptophyta</taxon>
        <taxon>Embryophyta</taxon>
        <taxon>Tracheophyta</taxon>
        <taxon>Spermatophyta</taxon>
        <taxon>Magnoliopsida</taxon>
        <taxon>eudicotyledons</taxon>
        <taxon>Gunneridae</taxon>
        <taxon>Pentapetalae</taxon>
        <taxon>asterids</taxon>
        <taxon>campanulids</taxon>
        <taxon>Asterales</taxon>
        <taxon>Asteraceae</taxon>
        <taxon>Cichorioideae</taxon>
        <taxon>Cichorieae</taxon>
        <taxon>Lactucinae</taxon>
        <taxon>Lactuca</taxon>
    </lineage>
</organism>
<reference evidence="2" key="1">
    <citation type="submission" date="2023-04" db="EMBL/GenBank/DDBJ databases">
        <authorList>
            <person name="Vijverberg K."/>
            <person name="Xiong W."/>
            <person name="Schranz E."/>
        </authorList>
    </citation>
    <scope>NUCLEOTIDE SEQUENCE</scope>
</reference>
<evidence type="ECO:0000256" key="1">
    <source>
        <dbReference type="SAM" id="Coils"/>
    </source>
</evidence>
<feature type="coiled-coil region" evidence="1">
    <location>
        <begin position="9"/>
        <end position="36"/>
    </location>
</feature>
<protein>
    <submittedName>
        <fullName evidence="2">Uncharacterized protein</fullName>
    </submittedName>
</protein>
<name>A0AA35ZUG6_LACSI</name>
<keyword evidence="1" id="KW-0175">Coiled coil</keyword>